<geneLocation type="chloroplast" evidence="2"/>
<dbReference type="EMBL" id="KY083067">
    <property type="protein sequence ID" value="ARX96105.1"/>
    <property type="molecule type" value="Genomic_DNA"/>
</dbReference>
<dbReference type="InterPro" id="IPR034081">
    <property type="entry name" value="R3H_AAA"/>
</dbReference>
<dbReference type="Pfam" id="PF01424">
    <property type="entry name" value="R3H"/>
    <property type="match status" value="1"/>
</dbReference>
<sequence length="261" mass="30783">MHENIETAVDQILQGNHNLLQSRKFNPIGKTEIKFYNTTSFNLINSDFFITTNKKWKDNIHFIENLDNSLINNSNFYINPKQKLLNESHNNNLLQFINIYIYKINLTQIKNLIKFFNFPINITRKIDQADVILGLRINLKTNYYIKEIAKAKKINVQTISSYSLQHMSRALYTIVCSKYNSSYIIDKPLLLDIVSYENKNDALEEVRLAIEKIVIIYKKPVELLSRLALVRKIQHQLIQHYKLKARSIGEEPYRRLRILPP</sequence>
<keyword evidence="2" id="KW-0934">Plastid</keyword>
<accession>A0A1Z1XB73</accession>
<dbReference type="GO" id="GO:0003676">
    <property type="term" value="F:nucleic acid binding"/>
    <property type="evidence" value="ECO:0007669"/>
    <property type="project" value="UniProtKB-UniRule"/>
</dbReference>
<evidence type="ECO:0000313" key="2">
    <source>
        <dbReference type="EMBL" id="ARX96105.1"/>
    </source>
</evidence>
<dbReference type="InterPro" id="IPR058670">
    <property type="entry name" value="PTPase_dom"/>
</dbReference>
<proteinExistence type="predicted"/>
<dbReference type="CDD" id="cd02645">
    <property type="entry name" value="R3H_AAA"/>
    <property type="match status" value="1"/>
</dbReference>
<reference evidence="2" key="1">
    <citation type="submission" date="2016-11" db="EMBL/GenBank/DDBJ databases">
        <title>Chloroplast genome of compsopogon caeruleus.</title>
        <authorList>
            <person name="Nan F."/>
        </authorList>
    </citation>
    <scope>NUCLEOTIDE SEQUENCE</scope>
</reference>
<protein>
    <recommendedName>
        <fullName evidence="1">R3H domain-containing protein</fullName>
    </recommendedName>
</protein>
<evidence type="ECO:0000259" key="1">
    <source>
        <dbReference type="PROSITE" id="PS51061"/>
    </source>
</evidence>
<name>A0A1Z1XB73_9RHOD</name>
<dbReference type="PROSITE" id="PS51061">
    <property type="entry name" value="R3H"/>
    <property type="match status" value="1"/>
</dbReference>
<dbReference type="InterPro" id="IPR036867">
    <property type="entry name" value="R3H_dom_sf"/>
</dbReference>
<gene>
    <name evidence="2" type="primary">orf262</name>
</gene>
<dbReference type="SMART" id="SM00393">
    <property type="entry name" value="R3H"/>
    <property type="match status" value="1"/>
</dbReference>
<dbReference type="Gene3D" id="3.30.1370.50">
    <property type="entry name" value="R3H-like domain"/>
    <property type="match status" value="1"/>
</dbReference>
<dbReference type="PANTHER" id="PTHR20953:SF3">
    <property type="entry name" value="P-LOOP CONTAINING NUCLEOSIDE TRIPHOSPHATE HYDROLASES SUPERFAMILY PROTEIN"/>
    <property type="match status" value="1"/>
</dbReference>
<dbReference type="AlphaFoldDB" id="A0A1Z1XB73"/>
<dbReference type="RefSeq" id="YP_009402754.1">
    <property type="nucleotide sequence ID" value="NC_035350.1"/>
</dbReference>
<dbReference type="PANTHER" id="PTHR20953">
    <property type="entry name" value="KINASE-RELATED"/>
    <property type="match status" value="1"/>
</dbReference>
<keyword evidence="2" id="KW-0150">Chloroplast</keyword>
<dbReference type="SUPFAM" id="SSF82708">
    <property type="entry name" value="R3H domain"/>
    <property type="match status" value="1"/>
</dbReference>
<organism evidence="2">
    <name type="scientific">Compsopogon caeruleus</name>
    <dbReference type="NCBI Taxonomy" id="31354"/>
    <lineage>
        <taxon>Eukaryota</taxon>
        <taxon>Rhodophyta</taxon>
        <taxon>Compsopogonophyceae</taxon>
        <taxon>Compsopogonales</taxon>
        <taxon>Compsopogonaceae</taxon>
        <taxon>Compsopogon</taxon>
    </lineage>
</organism>
<feature type="domain" description="R3H" evidence="1">
    <location>
        <begin position="197"/>
        <end position="261"/>
    </location>
</feature>
<dbReference type="Pfam" id="PF25516">
    <property type="entry name" value="PTPase"/>
    <property type="match status" value="1"/>
</dbReference>
<dbReference type="InterPro" id="IPR001374">
    <property type="entry name" value="R3H_dom"/>
</dbReference>
<dbReference type="GeneID" id="33366777"/>